<feature type="compositionally biased region" description="Acidic residues" evidence="5">
    <location>
        <begin position="257"/>
        <end position="267"/>
    </location>
</feature>
<sequence length="517" mass="54791">MLVAEEKPPAHKKTRILSVVAATTIALACGTNYAYSAWAPQFAEKLQLSATESNVVGTAANLGMYVSGIPMGFITDKKSPRLAAVIGTFALFVAYDGGPGHMSLALISFCSFLSGVGSCAAFSGALKTATLNWPTHRGSATAFPLAAFGLSAFFYTLIAGIAFPGNTSSLLMMLSLATSFLVLVSVPFLIVVDHKTGTGYAILPTSERQRRDSNVLHKTRSNRSKYSAAGMQEPTTADEEVPGPSAETSSLLSEPGDIIDDVSNEDDVTGKKGTHSRADITGVALLYKSEFWQLWILMGLLTGVGLMTINNIGHNVQALWTHFDATASKETVAVHQLRHVSTISLFSFLGRLSSGIGSDMLVKRFSASRFLCAAFSALIFSLAQIAAIRISDPHDLRLVSGLSGLAYGVLFGVFPALVVDAFGPLGFAVNWGCMTLAPVVSGNVFNLFYGAVFDAHSVVELSGEQGCEEGVACYRAAYWVTLASSVLGLAACFWGMYGERRRKRKGSGGVGGHERDA</sequence>
<protein>
    <submittedName>
        <fullName evidence="7">Similar to MFS transporter</fullName>
    </submittedName>
</protein>
<dbReference type="Pfam" id="PF07690">
    <property type="entry name" value="MFS_1"/>
    <property type="match status" value="1"/>
</dbReference>
<keyword evidence="8" id="KW-1185">Reference proteome</keyword>
<evidence type="ECO:0000313" key="8">
    <source>
        <dbReference type="Proteomes" id="UP000002668"/>
    </source>
</evidence>
<comment type="subcellular location">
    <subcellularLocation>
        <location evidence="1">Membrane</location>
        <topology evidence="1">Multi-pass membrane protein</topology>
    </subcellularLocation>
</comment>
<dbReference type="InParanoid" id="E5A6A6"/>
<dbReference type="PANTHER" id="PTHR21576:SF158">
    <property type="entry name" value="RIBOSOMAL RNA-PROCESSING PROTEIN 12-LIKE CONSERVED DOMAIN-CONTAINING PROTEIN"/>
    <property type="match status" value="1"/>
</dbReference>
<reference evidence="8" key="1">
    <citation type="journal article" date="2011" name="Nat. Commun.">
        <title>Effector diversification within compartments of the Leptosphaeria maculans genome affected by Repeat-Induced Point mutations.</title>
        <authorList>
            <person name="Rouxel T."/>
            <person name="Grandaubert J."/>
            <person name="Hane J.K."/>
            <person name="Hoede C."/>
            <person name="van de Wouw A.P."/>
            <person name="Couloux A."/>
            <person name="Dominguez V."/>
            <person name="Anthouard V."/>
            <person name="Bally P."/>
            <person name="Bourras S."/>
            <person name="Cozijnsen A.J."/>
            <person name="Ciuffetti L.M."/>
            <person name="Degrave A."/>
            <person name="Dilmaghani A."/>
            <person name="Duret L."/>
            <person name="Fudal I."/>
            <person name="Goodwin S.B."/>
            <person name="Gout L."/>
            <person name="Glaser N."/>
            <person name="Linglin J."/>
            <person name="Kema G.H.J."/>
            <person name="Lapalu N."/>
            <person name="Lawrence C.B."/>
            <person name="May K."/>
            <person name="Meyer M."/>
            <person name="Ollivier B."/>
            <person name="Poulain J."/>
            <person name="Schoch C.L."/>
            <person name="Simon A."/>
            <person name="Spatafora J.W."/>
            <person name="Stachowiak A."/>
            <person name="Turgeon B.G."/>
            <person name="Tyler B.M."/>
            <person name="Vincent D."/>
            <person name="Weissenbach J."/>
            <person name="Amselem J."/>
            <person name="Quesneville H."/>
            <person name="Oliver R.P."/>
            <person name="Wincker P."/>
            <person name="Balesdent M.-H."/>
            <person name="Howlett B.J."/>
        </authorList>
    </citation>
    <scope>NUCLEOTIDE SEQUENCE [LARGE SCALE GENOMIC DNA]</scope>
    <source>
        <strain evidence="8">JN3 / isolate v23.1.3 / race Av1-4-5-6-7-8</strain>
    </source>
</reference>
<dbReference type="STRING" id="985895.E5A6A6"/>
<dbReference type="HOGENOM" id="CLU_012596_0_1_1"/>
<feature type="transmembrane region" description="Helical" evidence="6">
    <location>
        <begin position="104"/>
        <end position="126"/>
    </location>
</feature>
<feature type="transmembrane region" description="Helical" evidence="6">
    <location>
        <begin position="55"/>
        <end position="75"/>
    </location>
</feature>
<dbReference type="InterPro" id="IPR011701">
    <property type="entry name" value="MFS"/>
</dbReference>
<feature type="transmembrane region" description="Helical" evidence="6">
    <location>
        <begin position="294"/>
        <end position="312"/>
    </location>
</feature>
<keyword evidence="2 6" id="KW-0812">Transmembrane</keyword>
<feature type="transmembrane region" description="Helical" evidence="6">
    <location>
        <begin position="370"/>
        <end position="390"/>
    </location>
</feature>
<name>E5A6A6_LEPMJ</name>
<dbReference type="OMA" id="PDGLGCY"/>
<evidence type="ECO:0000313" key="7">
    <source>
        <dbReference type="EMBL" id="CBX99151.1"/>
    </source>
</evidence>
<feature type="transmembrane region" description="Helical" evidence="6">
    <location>
        <begin position="476"/>
        <end position="497"/>
    </location>
</feature>
<feature type="transmembrane region" description="Helical" evidence="6">
    <location>
        <begin position="169"/>
        <end position="192"/>
    </location>
</feature>
<evidence type="ECO:0000256" key="3">
    <source>
        <dbReference type="ARBA" id="ARBA00022989"/>
    </source>
</evidence>
<feature type="transmembrane region" description="Helical" evidence="6">
    <location>
        <begin position="431"/>
        <end position="452"/>
    </location>
</feature>
<dbReference type="GO" id="GO:0000329">
    <property type="term" value="C:fungal-type vacuole membrane"/>
    <property type="evidence" value="ECO:0007669"/>
    <property type="project" value="TreeGrafter"/>
</dbReference>
<gene>
    <name evidence="7" type="ORF">LEMA_P083900.1</name>
</gene>
<accession>E5A6A6</accession>
<dbReference type="InterPro" id="IPR036259">
    <property type="entry name" value="MFS_trans_sf"/>
</dbReference>
<feature type="transmembrane region" description="Helical" evidence="6">
    <location>
        <begin position="396"/>
        <end position="419"/>
    </location>
</feature>
<evidence type="ECO:0000256" key="6">
    <source>
        <dbReference type="SAM" id="Phobius"/>
    </source>
</evidence>
<keyword evidence="3 6" id="KW-1133">Transmembrane helix</keyword>
<dbReference type="OrthoDB" id="410267at2759"/>
<keyword evidence="4 6" id="KW-0472">Membrane</keyword>
<organism evidence="7 8">
    <name type="scientific">Leptosphaeria maculans (strain JN3 / isolate v23.1.3 / race Av1-4-5-6-7-8)</name>
    <name type="common">Blackleg fungus</name>
    <name type="synonym">Phoma lingam</name>
    <dbReference type="NCBI Taxonomy" id="985895"/>
    <lineage>
        <taxon>Eukaryota</taxon>
        <taxon>Fungi</taxon>
        <taxon>Dikarya</taxon>
        <taxon>Ascomycota</taxon>
        <taxon>Pezizomycotina</taxon>
        <taxon>Dothideomycetes</taxon>
        <taxon>Pleosporomycetidae</taxon>
        <taxon>Pleosporales</taxon>
        <taxon>Pleosporineae</taxon>
        <taxon>Leptosphaeriaceae</taxon>
        <taxon>Plenodomus</taxon>
        <taxon>Plenodomus lingam/Leptosphaeria maculans species complex</taxon>
    </lineage>
</organism>
<dbReference type="Proteomes" id="UP000002668">
    <property type="component" value="Genome"/>
</dbReference>
<feature type="transmembrane region" description="Helical" evidence="6">
    <location>
        <begin position="16"/>
        <end position="35"/>
    </location>
</feature>
<feature type="region of interest" description="Disordered" evidence="5">
    <location>
        <begin position="211"/>
        <end position="273"/>
    </location>
</feature>
<dbReference type="SUPFAM" id="SSF103473">
    <property type="entry name" value="MFS general substrate transporter"/>
    <property type="match status" value="1"/>
</dbReference>
<feature type="transmembrane region" description="Helical" evidence="6">
    <location>
        <begin position="138"/>
        <end position="163"/>
    </location>
</feature>
<evidence type="ECO:0000256" key="5">
    <source>
        <dbReference type="SAM" id="MobiDB-lite"/>
    </source>
</evidence>
<dbReference type="Gene3D" id="1.20.1250.20">
    <property type="entry name" value="MFS general substrate transporter like domains"/>
    <property type="match status" value="1"/>
</dbReference>
<dbReference type="AlphaFoldDB" id="E5A6A6"/>
<dbReference type="eggNOG" id="ENOG502RWDV">
    <property type="taxonomic scope" value="Eukaryota"/>
</dbReference>
<evidence type="ECO:0000256" key="1">
    <source>
        <dbReference type="ARBA" id="ARBA00004141"/>
    </source>
</evidence>
<dbReference type="PANTHER" id="PTHR21576">
    <property type="entry name" value="UNCHARACTERIZED NODULIN-LIKE PROTEIN"/>
    <property type="match status" value="1"/>
</dbReference>
<evidence type="ECO:0000256" key="2">
    <source>
        <dbReference type="ARBA" id="ARBA00022692"/>
    </source>
</evidence>
<dbReference type="VEuPathDB" id="FungiDB:LEMA_P083900.1"/>
<evidence type="ECO:0000256" key="4">
    <source>
        <dbReference type="ARBA" id="ARBA00023136"/>
    </source>
</evidence>
<dbReference type="GO" id="GO:0022857">
    <property type="term" value="F:transmembrane transporter activity"/>
    <property type="evidence" value="ECO:0007669"/>
    <property type="project" value="InterPro"/>
</dbReference>
<dbReference type="FunCoup" id="E5A6A6">
    <property type="interactions" value="62"/>
</dbReference>
<proteinExistence type="predicted"/>
<dbReference type="PROSITE" id="PS51257">
    <property type="entry name" value="PROKAR_LIPOPROTEIN"/>
    <property type="match status" value="1"/>
</dbReference>
<dbReference type="EMBL" id="FP929135">
    <property type="protein sequence ID" value="CBX99151.1"/>
    <property type="molecule type" value="Genomic_DNA"/>
</dbReference>